<dbReference type="InterPro" id="IPR022345">
    <property type="entry name" value="Phage_69_Orf23_MTP"/>
</dbReference>
<name>A0A1U7NN16_9FIRM</name>
<dbReference type="Proteomes" id="UP000186705">
    <property type="component" value="Unassembled WGS sequence"/>
</dbReference>
<sequence length="163" mass="17731">MYLVRVLEDLTKEAAMILAFQTEGSTSISKDADNVVTKSGSVRVPGGAEIEITLNALFAKGDENVKKVKAALLKDKVVEVWEINTAIEGTGENAGKYESCYYNGYITEFELTANAEDFTEYSLTVGVFGEPKDGYATLTQEQLEAAQYVFKDTVVQTAAESNS</sequence>
<proteinExistence type="predicted"/>
<dbReference type="PRINTS" id="PR01997">
    <property type="entry name" value="MTP2FAMILY"/>
</dbReference>
<dbReference type="Pfam" id="PF06199">
    <property type="entry name" value="Phage_tail_2"/>
    <property type="match status" value="1"/>
</dbReference>
<dbReference type="STRING" id="1862672.BO225_05280"/>
<reference evidence="1 2" key="1">
    <citation type="submission" date="2016-11" db="EMBL/GenBank/DDBJ databases">
        <title>Description of two novel members of the family Erysipelotrichaceae: Ileibacterium lipovorans gen. nov., sp. nov. and Dubosiella newyorkensis, gen. nov., sp. nov.</title>
        <authorList>
            <person name="Cox L.M."/>
            <person name="Sohn J."/>
            <person name="Tyrrell K.L."/>
            <person name="Citron D.M."/>
            <person name="Lawson P.A."/>
            <person name="Patel N.B."/>
            <person name="Iizumi T."/>
            <person name="Perez-Perez G.I."/>
            <person name="Goldstein E.J."/>
            <person name="Blaser M.J."/>
        </authorList>
    </citation>
    <scope>NUCLEOTIDE SEQUENCE [LARGE SCALE GENOMIC DNA]</scope>
    <source>
        <strain evidence="1 2">NYU-BL-A4</strain>
    </source>
</reference>
<comment type="caution">
    <text evidence="1">The sequence shown here is derived from an EMBL/GenBank/DDBJ whole genome shotgun (WGS) entry which is preliminary data.</text>
</comment>
<accession>A0A1U7NN16</accession>
<dbReference type="EMBL" id="MPKA01000062">
    <property type="protein sequence ID" value="OLU46686.1"/>
    <property type="molecule type" value="Genomic_DNA"/>
</dbReference>
<dbReference type="InterPro" id="IPR011855">
    <property type="entry name" value="Phgtail_TP901_1"/>
</dbReference>
<dbReference type="PRINTS" id="PR01998">
    <property type="entry name" value="MTP2STAPHYLO"/>
</dbReference>
<evidence type="ECO:0000313" key="2">
    <source>
        <dbReference type="Proteomes" id="UP000186705"/>
    </source>
</evidence>
<keyword evidence="2" id="KW-1185">Reference proteome</keyword>
<evidence type="ECO:0000313" key="1">
    <source>
        <dbReference type="EMBL" id="OLU46686.1"/>
    </source>
</evidence>
<protein>
    <submittedName>
        <fullName evidence="1">Phage major tail protein, TP901-1 family</fullName>
    </submittedName>
</protein>
<gene>
    <name evidence="1" type="ORF">BO225_05280</name>
</gene>
<dbReference type="NCBIfam" id="TIGR02126">
    <property type="entry name" value="phgtail_TP901_1"/>
    <property type="match status" value="1"/>
</dbReference>
<organism evidence="1 2">
    <name type="scientific">Dubosiella newyorkensis</name>
    <dbReference type="NCBI Taxonomy" id="1862672"/>
    <lineage>
        <taxon>Bacteria</taxon>
        <taxon>Bacillati</taxon>
        <taxon>Bacillota</taxon>
        <taxon>Erysipelotrichia</taxon>
        <taxon>Erysipelotrichales</taxon>
        <taxon>Erysipelotrichaceae</taxon>
        <taxon>Dubosiella</taxon>
    </lineage>
</organism>
<dbReference type="AlphaFoldDB" id="A0A1U7NN16"/>